<feature type="domain" description="ABC transmembrane type-1" evidence="7">
    <location>
        <begin position="43"/>
        <end position="160"/>
    </location>
</feature>
<dbReference type="Proteomes" id="UP000324705">
    <property type="component" value="Chromosome 3B"/>
</dbReference>
<keyword evidence="4 6" id="KW-0472">Membrane</keyword>
<comment type="subcellular location">
    <subcellularLocation>
        <location evidence="1">Membrane</location>
        <topology evidence="1">Multi-pass membrane protein</topology>
    </subcellularLocation>
</comment>
<feature type="transmembrane region" description="Helical" evidence="6">
    <location>
        <begin position="40"/>
        <end position="63"/>
    </location>
</feature>
<feature type="compositionally biased region" description="Basic and acidic residues" evidence="5">
    <location>
        <begin position="10"/>
        <end position="21"/>
    </location>
</feature>
<evidence type="ECO:0000313" key="9">
    <source>
        <dbReference type="Proteomes" id="UP000324705"/>
    </source>
</evidence>
<evidence type="ECO:0000256" key="2">
    <source>
        <dbReference type="ARBA" id="ARBA00022692"/>
    </source>
</evidence>
<dbReference type="InterPro" id="IPR036640">
    <property type="entry name" value="ABC1_TM_sf"/>
</dbReference>
<dbReference type="Pfam" id="PF00664">
    <property type="entry name" value="ABC_membrane"/>
    <property type="match status" value="1"/>
</dbReference>
<dbReference type="SUPFAM" id="SSF90123">
    <property type="entry name" value="ABC transporter transmembrane region"/>
    <property type="match status" value="1"/>
</dbReference>
<dbReference type="GO" id="GO:0005524">
    <property type="term" value="F:ATP binding"/>
    <property type="evidence" value="ECO:0007669"/>
    <property type="project" value="InterPro"/>
</dbReference>
<evidence type="ECO:0000259" key="7">
    <source>
        <dbReference type="PROSITE" id="PS50929"/>
    </source>
</evidence>
<dbReference type="InterPro" id="IPR039421">
    <property type="entry name" value="Type_1_exporter"/>
</dbReference>
<dbReference type="EMBL" id="LT934116">
    <property type="protein sequence ID" value="VAH78659.1"/>
    <property type="molecule type" value="Genomic_DNA"/>
</dbReference>
<dbReference type="PANTHER" id="PTHR24222:SF61">
    <property type="entry name" value="ABC TRANSPORTER B FAMILY MEMBER 9"/>
    <property type="match status" value="1"/>
</dbReference>
<feature type="transmembrane region" description="Helical" evidence="6">
    <location>
        <begin position="89"/>
        <end position="110"/>
    </location>
</feature>
<organism evidence="8 9">
    <name type="scientific">Triticum turgidum subsp. durum</name>
    <name type="common">Durum wheat</name>
    <name type="synonym">Triticum durum</name>
    <dbReference type="NCBI Taxonomy" id="4567"/>
    <lineage>
        <taxon>Eukaryota</taxon>
        <taxon>Viridiplantae</taxon>
        <taxon>Streptophyta</taxon>
        <taxon>Embryophyta</taxon>
        <taxon>Tracheophyta</taxon>
        <taxon>Spermatophyta</taxon>
        <taxon>Magnoliopsida</taxon>
        <taxon>Liliopsida</taxon>
        <taxon>Poales</taxon>
        <taxon>Poaceae</taxon>
        <taxon>BOP clade</taxon>
        <taxon>Pooideae</taxon>
        <taxon>Triticodae</taxon>
        <taxon>Triticeae</taxon>
        <taxon>Triticinae</taxon>
        <taxon>Triticum</taxon>
    </lineage>
</organism>
<dbReference type="GO" id="GO:0140359">
    <property type="term" value="F:ABC-type transporter activity"/>
    <property type="evidence" value="ECO:0007669"/>
    <property type="project" value="InterPro"/>
</dbReference>
<keyword evidence="9" id="KW-1185">Reference proteome</keyword>
<protein>
    <recommendedName>
        <fullName evidence="7">ABC transmembrane type-1 domain-containing protein</fullName>
    </recommendedName>
</protein>
<proteinExistence type="predicted"/>
<evidence type="ECO:0000313" key="8">
    <source>
        <dbReference type="EMBL" id="VAH78659.1"/>
    </source>
</evidence>
<reference evidence="8 9" key="1">
    <citation type="submission" date="2017-09" db="EMBL/GenBank/DDBJ databases">
        <authorList>
            <consortium name="International Durum Wheat Genome Sequencing Consortium (IDWGSC)"/>
            <person name="Milanesi L."/>
        </authorList>
    </citation>
    <scope>NUCLEOTIDE SEQUENCE [LARGE SCALE GENOMIC DNA]</scope>
    <source>
        <strain evidence="9">cv. Svevo</strain>
    </source>
</reference>
<evidence type="ECO:0000256" key="4">
    <source>
        <dbReference type="ARBA" id="ARBA00023136"/>
    </source>
</evidence>
<keyword evidence="2 6" id="KW-0812">Transmembrane</keyword>
<dbReference type="PROSITE" id="PS50929">
    <property type="entry name" value="ABC_TM1F"/>
    <property type="match status" value="1"/>
</dbReference>
<evidence type="ECO:0000256" key="1">
    <source>
        <dbReference type="ARBA" id="ARBA00004141"/>
    </source>
</evidence>
<keyword evidence="3 6" id="KW-1133">Transmembrane helix</keyword>
<gene>
    <name evidence="8" type="ORF">TRITD_3Bv1G152200</name>
</gene>
<dbReference type="PANTHER" id="PTHR24222">
    <property type="entry name" value="ABC TRANSPORTER B FAMILY"/>
    <property type="match status" value="1"/>
</dbReference>
<dbReference type="GO" id="GO:0005886">
    <property type="term" value="C:plasma membrane"/>
    <property type="evidence" value="ECO:0007669"/>
    <property type="project" value="TreeGrafter"/>
</dbReference>
<dbReference type="Gramene" id="TRITD3Bv1G152200.13">
    <property type="protein sequence ID" value="TRITD3Bv1G152200.13"/>
    <property type="gene ID" value="TRITD3Bv1G152200"/>
</dbReference>
<name>A0A9R1QJP4_TRITD</name>
<dbReference type="AlphaFoldDB" id="A0A9R1QJP4"/>
<feature type="region of interest" description="Disordered" evidence="5">
    <location>
        <begin position="1"/>
        <end position="21"/>
    </location>
</feature>
<evidence type="ECO:0000256" key="5">
    <source>
        <dbReference type="SAM" id="MobiDB-lite"/>
    </source>
</evidence>
<dbReference type="Gene3D" id="1.20.1560.10">
    <property type="entry name" value="ABC transporter type 1, transmembrane domain"/>
    <property type="match status" value="1"/>
</dbReference>
<evidence type="ECO:0000256" key="3">
    <source>
        <dbReference type="ARBA" id="ARBA00022989"/>
    </source>
</evidence>
<dbReference type="InterPro" id="IPR011527">
    <property type="entry name" value="ABC1_TM_dom"/>
</dbReference>
<evidence type="ECO:0000256" key="6">
    <source>
        <dbReference type="SAM" id="Phobius"/>
    </source>
</evidence>
<sequence>MDAAAAAAAKGRDGEEKEGGHGKRVSFTGMFRYADRTDQLLMLVGTLAALANGVSQPLMTVIFGDMIDAFGGATSDNVLHRVNKAVLSFVYLGIGTAVVSFLQVACWTITGERQATRIRSLYLKSVLRQDISFFDVEMTTGQIVSRMSGDTVLVQDAIGEKDGFYLLSCWHAYLQL</sequence>
<accession>A0A9R1QJP4</accession>